<evidence type="ECO:0000256" key="1">
    <source>
        <dbReference type="SAM" id="MobiDB-lite"/>
    </source>
</evidence>
<protein>
    <submittedName>
        <fullName evidence="2">Uncharacterized protein</fullName>
    </submittedName>
</protein>
<sequence length="140" mass="15494">MVIKSRPWFLTSQSLADATSLQPHCLCRPIKFSSQPPGPPLLNVSETALSSKRLLTPIPACVRGQLPETLQHQILPSFPLRGKGPLLRRHSNPPDRKLGETSSSCSLDLHPFSGLLYWVIRRKVVRGLSLNPGRVLQGFV</sequence>
<organism evidence="2 3">
    <name type="scientific">Elysia marginata</name>
    <dbReference type="NCBI Taxonomy" id="1093978"/>
    <lineage>
        <taxon>Eukaryota</taxon>
        <taxon>Metazoa</taxon>
        <taxon>Spiralia</taxon>
        <taxon>Lophotrochozoa</taxon>
        <taxon>Mollusca</taxon>
        <taxon>Gastropoda</taxon>
        <taxon>Heterobranchia</taxon>
        <taxon>Euthyneura</taxon>
        <taxon>Panpulmonata</taxon>
        <taxon>Sacoglossa</taxon>
        <taxon>Placobranchoidea</taxon>
        <taxon>Plakobranchidae</taxon>
        <taxon>Elysia</taxon>
    </lineage>
</organism>
<dbReference type="Proteomes" id="UP000762676">
    <property type="component" value="Unassembled WGS sequence"/>
</dbReference>
<accession>A0AAV4IXJ5</accession>
<dbReference type="AlphaFoldDB" id="A0AAV4IXJ5"/>
<dbReference type="EMBL" id="BMAT01013546">
    <property type="protein sequence ID" value="GFS15169.1"/>
    <property type="molecule type" value="Genomic_DNA"/>
</dbReference>
<gene>
    <name evidence="2" type="ORF">ElyMa_006764900</name>
</gene>
<keyword evidence="3" id="KW-1185">Reference proteome</keyword>
<evidence type="ECO:0000313" key="2">
    <source>
        <dbReference type="EMBL" id="GFS15169.1"/>
    </source>
</evidence>
<evidence type="ECO:0000313" key="3">
    <source>
        <dbReference type="Proteomes" id="UP000762676"/>
    </source>
</evidence>
<name>A0AAV4IXJ5_9GAST</name>
<comment type="caution">
    <text evidence="2">The sequence shown here is derived from an EMBL/GenBank/DDBJ whole genome shotgun (WGS) entry which is preliminary data.</text>
</comment>
<feature type="region of interest" description="Disordered" evidence="1">
    <location>
        <begin position="82"/>
        <end position="103"/>
    </location>
</feature>
<reference evidence="2 3" key="1">
    <citation type="journal article" date="2021" name="Elife">
        <title>Chloroplast acquisition without the gene transfer in kleptoplastic sea slugs, Plakobranchus ocellatus.</title>
        <authorList>
            <person name="Maeda T."/>
            <person name="Takahashi S."/>
            <person name="Yoshida T."/>
            <person name="Shimamura S."/>
            <person name="Takaki Y."/>
            <person name="Nagai Y."/>
            <person name="Toyoda A."/>
            <person name="Suzuki Y."/>
            <person name="Arimoto A."/>
            <person name="Ishii H."/>
            <person name="Satoh N."/>
            <person name="Nishiyama T."/>
            <person name="Hasebe M."/>
            <person name="Maruyama T."/>
            <person name="Minagawa J."/>
            <person name="Obokata J."/>
            <person name="Shigenobu S."/>
        </authorList>
    </citation>
    <scope>NUCLEOTIDE SEQUENCE [LARGE SCALE GENOMIC DNA]</scope>
</reference>
<proteinExistence type="predicted"/>